<evidence type="ECO:0000313" key="6">
    <source>
        <dbReference type="EMBL" id="MDT0344345.1"/>
    </source>
</evidence>
<dbReference type="EMBL" id="JAVREL010000009">
    <property type="protein sequence ID" value="MDT0344345.1"/>
    <property type="molecule type" value="Genomic_DNA"/>
</dbReference>
<comment type="caution">
    <text evidence="6">The sequence shown here is derived from an EMBL/GenBank/DDBJ whole genome shotgun (WGS) entry which is preliminary data.</text>
</comment>
<dbReference type="InterPro" id="IPR011009">
    <property type="entry name" value="Kinase-like_dom_sf"/>
</dbReference>
<reference evidence="7" key="1">
    <citation type="submission" date="2023-07" db="EMBL/GenBank/DDBJ databases">
        <title>30 novel species of actinomycetes from the DSMZ collection.</title>
        <authorList>
            <person name="Nouioui I."/>
        </authorList>
    </citation>
    <scope>NUCLEOTIDE SEQUENCE [LARGE SCALE GENOMIC DNA]</scope>
    <source>
        <strain evidence="7">DSM 44938</strain>
    </source>
</reference>
<dbReference type="InterPro" id="IPR028081">
    <property type="entry name" value="Leu-bd"/>
</dbReference>
<dbReference type="CDD" id="cd06342">
    <property type="entry name" value="PBP1_ABC_LIVBP-like"/>
    <property type="match status" value="1"/>
</dbReference>
<dbReference type="SUPFAM" id="SSF56112">
    <property type="entry name" value="Protein kinase-like (PK-like)"/>
    <property type="match status" value="1"/>
</dbReference>
<dbReference type="GO" id="GO:0016301">
    <property type="term" value="F:kinase activity"/>
    <property type="evidence" value="ECO:0007669"/>
    <property type="project" value="UniProtKB-KW"/>
</dbReference>
<keyword evidence="7" id="KW-1185">Reference proteome</keyword>
<evidence type="ECO:0000256" key="1">
    <source>
        <dbReference type="ARBA" id="ARBA00010062"/>
    </source>
</evidence>
<feature type="domain" description="Protein kinase" evidence="4">
    <location>
        <begin position="15"/>
        <end position="256"/>
    </location>
</feature>
<name>A0ABU2MRV1_9ACTN</name>
<dbReference type="Pfam" id="PF13458">
    <property type="entry name" value="Peripla_BP_6"/>
    <property type="match status" value="1"/>
</dbReference>
<dbReference type="Pfam" id="PF00069">
    <property type="entry name" value="Pkinase"/>
    <property type="match status" value="1"/>
</dbReference>
<sequence>MKPLEPTDPRRIGGYRLLRRLARGRTGLVYLATSLGGTPTALKVIDPQHSRAPGFRARFERDVAAARHVTARGLATVLAADTAGTTTWAAHPYVPGPPLPEVLAAHGPLPPRATRLLGARLAEALGAVHDAGLAHRDVRPGHVLLMPDGPVLTGFGGSGTRTGQPGYLSPEQARGVALSPGPADDVFALGCVLAHAVTGRPPFGRGTDQELLLRALTEPPDLADVPRSLLEVVQACLHRDPVPRPTAADLRAELDLPAADGRLPDPVARRVAARVAAPLPEPHPERPPPAPAPRAAPPEPTLVRRRGVLVLGAATAVGVVGVLAGREFLDARRGGATAPADAGYAIGLHTDLTGSRAHFGRGQERGVTMAVEELNKLGRLPFALRLLPVDDRGDPDLAVAAARQLAADRSVLAVIGPTGDEVAGVAADIYAEAGVPLLALSVGSFGSREEYGTLLHARPDVGYTGLVIPGYVTDGLGAHRVGLIDDRAADTYSSLTTRAVSGAIDRARIELLPRVVPVGTEDFTPVAAEFADADIDVVVYCGFARGAGRLARALREAGFTGRGLATQEALGPVFLREAGDAAEGWLFVATYTDPGGEEAGQGFVSVHRERFGSAPGPYAAEGYDAARMLVDAMRGAAEEGARLTRAGLLSRLRGARYHGVARELAFDAAGHYAGEGPMAYLYEAESGEFRFRGPVPSPGT</sequence>
<dbReference type="SUPFAM" id="SSF53822">
    <property type="entry name" value="Periplasmic binding protein-like I"/>
    <property type="match status" value="1"/>
</dbReference>
<dbReference type="PROSITE" id="PS50011">
    <property type="entry name" value="PROTEIN_KINASE_DOM"/>
    <property type="match status" value="1"/>
</dbReference>
<proteinExistence type="inferred from homology"/>
<gene>
    <name evidence="6" type="ORF">RM590_17210</name>
</gene>
<evidence type="ECO:0000313" key="7">
    <source>
        <dbReference type="Proteomes" id="UP001183246"/>
    </source>
</evidence>
<dbReference type="PANTHER" id="PTHR47151">
    <property type="entry name" value="LEU/ILE/VAL-BINDING ABC TRANSPORTER SUBUNIT"/>
    <property type="match status" value="1"/>
</dbReference>
<accession>A0ABU2MRV1</accession>
<dbReference type="Gene3D" id="3.40.50.2300">
    <property type="match status" value="2"/>
</dbReference>
<keyword evidence="2" id="KW-0732">Signal</keyword>
<dbReference type="InterPro" id="IPR000719">
    <property type="entry name" value="Prot_kinase_dom"/>
</dbReference>
<dbReference type="Gene3D" id="3.30.200.20">
    <property type="entry name" value="Phosphorylase Kinase, domain 1"/>
    <property type="match status" value="1"/>
</dbReference>
<comment type="similarity">
    <text evidence="1">Belongs to the leucine-binding protein family.</text>
</comment>
<feature type="domain" description="Rhodanese" evidence="5">
    <location>
        <begin position="532"/>
        <end position="566"/>
    </location>
</feature>
<dbReference type="RefSeq" id="WP_311705473.1">
    <property type="nucleotide sequence ID" value="NZ_JAVREL010000009.1"/>
</dbReference>
<evidence type="ECO:0000259" key="4">
    <source>
        <dbReference type="PROSITE" id="PS50011"/>
    </source>
</evidence>
<feature type="compositionally biased region" description="Pro residues" evidence="3">
    <location>
        <begin position="287"/>
        <end position="299"/>
    </location>
</feature>
<dbReference type="SMART" id="SM00220">
    <property type="entry name" value="S_TKc"/>
    <property type="match status" value="1"/>
</dbReference>
<dbReference type="InterPro" id="IPR001763">
    <property type="entry name" value="Rhodanese-like_dom"/>
</dbReference>
<keyword evidence="6" id="KW-0808">Transferase</keyword>
<dbReference type="InterPro" id="IPR028082">
    <property type="entry name" value="Peripla_BP_I"/>
</dbReference>
<evidence type="ECO:0000256" key="3">
    <source>
        <dbReference type="SAM" id="MobiDB-lite"/>
    </source>
</evidence>
<keyword evidence="6" id="KW-0418">Kinase</keyword>
<dbReference type="CDD" id="cd14014">
    <property type="entry name" value="STKc_PknB_like"/>
    <property type="match status" value="1"/>
</dbReference>
<evidence type="ECO:0000256" key="2">
    <source>
        <dbReference type="ARBA" id="ARBA00022729"/>
    </source>
</evidence>
<protein>
    <submittedName>
        <fullName evidence="6">Bifunctional serine/threonine-protein kinase/ABC transporter substrate-binding protein</fullName>
    </submittedName>
</protein>
<feature type="region of interest" description="Disordered" evidence="3">
    <location>
        <begin position="276"/>
        <end position="299"/>
    </location>
</feature>
<dbReference type="PROSITE" id="PS50206">
    <property type="entry name" value="RHODANESE_3"/>
    <property type="match status" value="1"/>
</dbReference>
<dbReference type="PANTHER" id="PTHR47151:SF2">
    <property type="entry name" value="AMINO ACID BINDING PROTEIN"/>
    <property type="match status" value="1"/>
</dbReference>
<evidence type="ECO:0000259" key="5">
    <source>
        <dbReference type="PROSITE" id="PS50206"/>
    </source>
</evidence>
<organism evidence="6 7">
    <name type="scientific">Streptomyces litchfieldiae</name>
    <dbReference type="NCBI Taxonomy" id="3075543"/>
    <lineage>
        <taxon>Bacteria</taxon>
        <taxon>Bacillati</taxon>
        <taxon>Actinomycetota</taxon>
        <taxon>Actinomycetes</taxon>
        <taxon>Kitasatosporales</taxon>
        <taxon>Streptomycetaceae</taxon>
        <taxon>Streptomyces</taxon>
    </lineage>
</organism>
<dbReference type="Gene3D" id="1.10.510.10">
    <property type="entry name" value="Transferase(Phosphotransferase) domain 1"/>
    <property type="match status" value="1"/>
</dbReference>
<dbReference type="Proteomes" id="UP001183246">
    <property type="component" value="Unassembled WGS sequence"/>
</dbReference>